<feature type="compositionally biased region" description="Low complexity" evidence="1">
    <location>
        <begin position="786"/>
        <end position="797"/>
    </location>
</feature>
<feature type="compositionally biased region" description="Polar residues" evidence="1">
    <location>
        <begin position="116"/>
        <end position="132"/>
    </location>
</feature>
<proteinExistence type="predicted"/>
<feature type="region of interest" description="Disordered" evidence="1">
    <location>
        <begin position="440"/>
        <end position="498"/>
    </location>
</feature>
<feature type="region of interest" description="Disordered" evidence="1">
    <location>
        <begin position="1144"/>
        <end position="1174"/>
    </location>
</feature>
<evidence type="ECO:0000313" key="3">
    <source>
        <dbReference type="Proteomes" id="UP001642482"/>
    </source>
</evidence>
<feature type="compositionally biased region" description="Low complexity" evidence="1">
    <location>
        <begin position="242"/>
        <end position="268"/>
    </location>
</feature>
<feature type="compositionally biased region" description="Basic and acidic residues" evidence="1">
    <location>
        <begin position="194"/>
        <end position="213"/>
    </location>
</feature>
<reference evidence="2 3" key="1">
    <citation type="submission" date="2024-01" db="EMBL/GenBank/DDBJ databases">
        <authorList>
            <person name="Allen C."/>
            <person name="Tagirdzhanova G."/>
        </authorList>
    </citation>
    <scope>NUCLEOTIDE SEQUENCE [LARGE SCALE GENOMIC DNA]</scope>
</reference>
<feature type="compositionally biased region" description="Polar residues" evidence="1">
    <location>
        <begin position="387"/>
        <end position="397"/>
    </location>
</feature>
<feature type="compositionally biased region" description="Polar residues" evidence="1">
    <location>
        <begin position="641"/>
        <end position="658"/>
    </location>
</feature>
<feature type="compositionally biased region" description="Basic and acidic residues" evidence="1">
    <location>
        <begin position="546"/>
        <end position="564"/>
    </location>
</feature>
<comment type="caution">
    <text evidence="2">The sequence shown here is derived from an EMBL/GenBank/DDBJ whole genome shotgun (WGS) entry which is preliminary data.</text>
</comment>
<organism evidence="2 3">
    <name type="scientific">Sporothrix eucalyptigena</name>
    <dbReference type="NCBI Taxonomy" id="1812306"/>
    <lineage>
        <taxon>Eukaryota</taxon>
        <taxon>Fungi</taxon>
        <taxon>Dikarya</taxon>
        <taxon>Ascomycota</taxon>
        <taxon>Pezizomycotina</taxon>
        <taxon>Sordariomycetes</taxon>
        <taxon>Sordariomycetidae</taxon>
        <taxon>Ophiostomatales</taxon>
        <taxon>Ophiostomataceae</taxon>
        <taxon>Sporothrix</taxon>
    </lineage>
</organism>
<feature type="region of interest" description="Disordered" evidence="1">
    <location>
        <begin position="641"/>
        <end position="752"/>
    </location>
</feature>
<dbReference type="EMBL" id="CAWUHD010000126">
    <property type="protein sequence ID" value="CAK7233810.1"/>
    <property type="molecule type" value="Genomic_DNA"/>
</dbReference>
<feature type="compositionally biased region" description="Basic and acidic residues" evidence="1">
    <location>
        <begin position="1010"/>
        <end position="1019"/>
    </location>
</feature>
<feature type="compositionally biased region" description="Low complexity" evidence="1">
    <location>
        <begin position="596"/>
        <end position="620"/>
    </location>
</feature>
<feature type="compositionally biased region" description="Basic and acidic residues" evidence="1">
    <location>
        <begin position="798"/>
        <end position="839"/>
    </location>
</feature>
<accession>A0ABP0CS34</accession>
<feature type="compositionally biased region" description="Polar residues" evidence="1">
    <location>
        <begin position="342"/>
        <end position="354"/>
    </location>
</feature>
<evidence type="ECO:0000256" key="1">
    <source>
        <dbReference type="SAM" id="MobiDB-lite"/>
    </source>
</evidence>
<feature type="region of interest" description="Disordered" evidence="1">
    <location>
        <begin position="511"/>
        <end position="620"/>
    </location>
</feature>
<dbReference type="Proteomes" id="UP001642482">
    <property type="component" value="Unassembled WGS sequence"/>
</dbReference>
<feature type="region of interest" description="Disordered" evidence="1">
    <location>
        <begin position="293"/>
        <end position="424"/>
    </location>
</feature>
<feature type="compositionally biased region" description="Polar residues" evidence="1">
    <location>
        <begin position="361"/>
        <end position="378"/>
    </location>
</feature>
<feature type="region of interest" description="Disordered" evidence="1">
    <location>
        <begin position="31"/>
        <end position="268"/>
    </location>
</feature>
<evidence type="ECO:0000313" key="2">
    <source>
        <dbReference type="EMBL" id="CAK7233810.1"/>
    </source>
</evidence>
<keyword evidence="3" id="KW-1185">Reference proteome</keyword>
<feature type="compositionally biased region" description="Polar residues" evidence="1">
    <location>
        <begin position="316"/>
        <end position="326"/>
    </location>
</feature>
<feature type="region of interest" description="Disordered" evidence="1">
    <location>
        <begin position="986"/>
        <end position="1106"/>
    </location>
</feature>
<name>A0ABP0CS34_9PEZI</name>
<feature type="compositionally biased region" description="Polar residues" evidence="1">
    <location>
        <begin position="487"/>
        <end position="498"/>
    </location>
</feature>
<sequence>MAAAHIEGHKPLPRSESLQKMLDLERQYKLARLQQSKTSPTPPDAPVMSFQTQIRPPVPLQTRRRNSRESLNQQHQQQQFQLPHSLDLIPPAVRRSGPASPLSITIPSPIDPNDKGQLSQRSQKATLHNMATDSDERTAGQDSQGETTPREKSVNFTTNGHIHEEDEGEESDQSSICQSPSWEGYGQKKKDKKKKEAELRKKEKERLDQEQRAAYKKKATNRLYKNPPPDSPDLNGLRDRPSSSASARLDSSHGPGSRSGRFSSSHQSRIQEVWGIGMGSGLGSVPITRPIYSRAPSAAGSTTDQDPPRSAVLTMPQIQQQNSSGNRGLPSATEETPSSSSNDQVSYPPTSSRSHVLRSALPTTHSRQNSASTITGLSSKPDDKNGQLHSTTNTSDQALGHLAEPVERGRQSAESGSSYVRKARAQSIERSIKGFMQEAALSDPNLLNGPNRTQFAYLGTAQQDPHPNGHRPSSSQSRITRPFGKSNGENGVNGNTAQSTSTITVVLERQEKPGQQAQQPQHPEKQHKQKQAPQQTQPQRQQQPRHQPEQPSPEKNESPEKEGDSNTDYLNFVSQPYSPPSLDLTTPASGGGNIFTSIKSRIGRRSSTSSGSTSNTNTGRSFKERAMGAMHLYNSNNATSAATSIPLSQPPSRMHSQNSSQTAASSIVSSTKNETSSSSTSHNLQIPHRDTRRLPKAARVLGEVNQETMSQGPPAHSRPSEGSSTSSYHDDSSVPPSPASTPDTSRPQSAKGLSDTIEEIQIGTPNMFLPSEEDLTKPQTQHVQVNETNSATSSNTTEETRPRRPSRRTENTRDTSVDRPRSKGRVLDDLERPTSRGRLLENVERPGSRGRVLEEVKAAQATGQKEQGVKEADEIIFDSATTSSPDLAEGLGILDEAWSQSTVTPDNDAQSFVTTLTNQKSGASLKSQFGNLKEAVMLAEAQNALGVHPALVNDQEAVAPPAYQNALQEVDETDFAEGNVATEKTQLGSNLRKKEKRSSQQAKHMSVLSEEPRLADRQVKRATSPAPAGSDPRKTSIDVSFLPPLRHEAFIPPKSKARNSAPPPPRNHDHEAQPTQNVDAPADQVMPSGRSSPSAMYLQEARRSAPLVSSPLSNVIRSAKANMSTPSLARPGLKTSASFSGAAGYLPLPPPQSSSASAQQPASAPTSPPFRIPAHEPEQLTKSVSKPLAKMLVECCHCKFFHDMPSRVYECMAQPDAVVTDRDLGVSGAITTMVKCPWCSHNMSTQCCAGYAAVVYLKERLH</sequence>
<gene>
    <name evidence="2" type="ORF">SEUCBS140593_008725</name>
</gene>
<feature type="region of interest" description="Disordered" evidence="1">
    <location>
        <begin position="768"/>
        <end position="839"/>
    </location>
</feature>
<feature type="compositionally biased region" description="Polar residues" evidence="1">
    <location>
        <begin position="448"/>
        <end position="479"/>
    </location>
</feature>
<feature type="compositionally biased region" description="Low complexity" evidence="1">
    <location>
        <begin position="1153"/>
        <end position="1165"/>
    </location>
</feature>
<protein>
    <submittedName>
        <fullName evidence="2">Uncharacterized protein</fullName>
    </submittedName>
</protein>
<feature type="compositionally biased region" description="Low complexity" evidence="1">
    <location>
        <begin position="659"/>
        <end position="681"/>
    </location>
</feature>
<feature type="compositionally biased region" description="Low complexity" evidence="1">
    <location>
        <begin position="330"/>
        <end position="341"/>
    </location>
</feature>
<feature type="compositionally biased region" description="Polar residues" evidence="1">
    <location>
        <begin position="566"/>
        <end position="576"/>
    </location>
</feature>
<feature type="compositionally biased region" description="Low complexity" evidence="1">
    <location>
        <begin position="531"/>
        <end position="545"/>
    </location>
</feature>